<proteinExistence type="predicted"/>
<dbReference type="AlphaFoldDB" id="A0A081RKN0"/>
<dbReference type="EMBL" id="JOKN01000080">
    <property type="protein sequence ID" value="KEQ55753.1"/>
    <property type="molecule type" value="Genomic_DNA"/>
</dbReference>
<reference evidence="1 2" key="1">
    <citation type="submission" date="2014-06" db="EMBL/GenBank/DDBJ databases">
        <authorList>
            <person name="Ngugi D.K."/>
            <person name="Blom J."/>
            <person name="Alam I."/>
            <person name="Rashid M."/>
            <person name="Ba Alawi W."/>
            <person name="Zhang G."/>
            <person name="Hikmawan T."/>
            <person name="Guan Y."/>
            <person name="Antunes A."/>
            <person name="Siam R."/>
            <person name="ElDorry H."/>
            <person name="Bajic V."/>
            <person name="Stingl U."/>
        </authorList>
    </citation>
    <scope>NUCLEOTIDE SEQUENCE [LARGE SCALE GENOMIC DNA]</scope>
    <source>
        <strain evidence="1">SCGC AAA799-N04</strain>
    </source>
</reference>
<dbReference type="Proteomes" id="UP000028059">
    <property type="component" value="Unassembled WGS sequence"/>
</dbReference>
<evidence type="ECO:0000313" key="2">
    <source>
        <dbReference type="Proteomes" id="UP000028059"/>
    </source>
</evidence>
<organism evidence="1 2">
    <name type="scientific">Marine Group I thaumarchaeote SCGC AAA799-N04</name>
    <dbReference type="NCBI Taxonomy" id="1502293"/>
    <lineage>
        <taxon>Archaea</taxon>
        <taxon>Nitrososphaerota</taxon>
        <taxon>Marine Group I</taxon>
    </lineage>
</organism>
<protein>
    <submittedName>
        <fullName evidence="1">Uncharacterized protein</fullName>
    </submittedName>
</protein>
<comment type="caution">
    <text evidence="1">The sequence shown here is derived from an EMBL/GenBank/DDBJ whole genome shotgun (WGS) entry which is preliminary data.</text>
</comment>
<accession>A0A081RKN0</accession>
<gene>
    <name evidence="1" type="ORF">AAA799N04_01865</name>
</gene>
<name>A0A081RKN0_9ARCH</name>
<evidence type="ECO:0000313" key="1">
    <source>
        <dbReference type="EMBL" id="KEQ55753.1"/>
    </source>
</evidence>
<keyword evidence="2" id="KW-1185">Reference proteome</keyword>
<sequence length="63" mass="7234">MKKTIEETTIQEKPIQDRLKQASSITVESALRNKVNLNVSWYDVHGEQQNQKFTILAGSVIEF</sequence>